<gene>
    <name evidence="1" type="ORF">Csa_7G338110</name>
</gene>
<reference evidence="1 2" key="1">
    <citation type="journal article" date="2009" name="Nat. Genet.">
        <title>The genome of the cucumber, Cucumis sativus L.</title>
        <authorList>
            <person name="Huang S."/>
            <person name="Li R."/>
            <person name="Zhang Z."/>
            <person name="Li L."/>
            <person name="Gu X."/>
            <person name="Fan W."/>
            <person name="Lucas W.J."/>
            <person name="Wang X."/>
            <person name="Xie B."/>
            <person name="Ni P."/>
            <person name="Ren Y."/>
            <person name="Zhu H."/>
            <person name="Li J."/>
            <person name="Lin K."/>
            <person name="Jin W."/>
            <person name="Fei Z."/>
            <person name="Li G."/>
            <person name="Staub J."/>
            <person name="Kilian A."/>
            <person name="van der Vossen E.A."/>
            <person name="Wu Y."/>
            <person name="Guo J."/>
            <person name="He J."/>
            <person name="Jia Z."/>
            <person name="Ren Y."/>
            <person name="Tian G."/>
            <person name="Lu Y."/>
            <person name="Ruan J."/>
            <person name="Qian W."/>
            <person name="Wang M."/>
            <person name="Huang Q."/>
            <person name="Li B."/>
            <person name="Xuan Z."/>
            <person name="Cao J."/>
            <person name="Asan"/>
            <person name="Wu Z."/>
            <person name="Zhang J."/>
            <person name="Cai Q."/>
            <person name="Bai Y."/>
            <person name="Zhao B."/>
            <person name="Han Y."/>
            <person name="Li Y."/>
            <person name="Li X."/>
            <person name="Wang S."/>
            <person name="Shi Q."/>
            <person name="Liu S."/>
            <person name="Cho W.K."/>
            <person name="Kim J.Y."/>
            <person name="Xu Y."/>
            <person name="Heller-Uszynska K."/>
            <person name="Miao H."/>
            <person name="Cheng Z."/>
            <person name="Zhang S."/>
            <person name="Wu J."/>
            <person name="Yang Y."/>
            <person name="Kang H."/>
            <person name="Li M."/>
            <person name="Liang H."/>
            <person name="Ren X."/>
            <person name="Shi Z."/>
            <person name="Wen M."/>
            <person name="Jian M."/>
            <person name="Yang H."/>
            <person name="Zhang G."/>
            <person name="Yang Z."/>
            <person name="Chen R."/>
            <person name="Liu S."/>
            <person name="Li J."/>
            <person name="Ma L."/>
            <person name="Liu H."/>
            <person name="Zhou Y."/>
            <person name="Zhao J."/>
            <person name="Fang X."/>
            <person name="Li G."/>
            <person name="Fang L."/>
            <person name="Li Y."/>
            <person name="Liu D."/>
            <person name="Zheng H."/>
            <person name="Zhang Y."/>
            <person name="Qin N."/>
            <person name="Li Z."/>
            <person name="Yang G."/>
            <person name="Yang S."/>
            <person name="Bolund L."/>
            <person name="Kristiansen K."/>
            <person name="Zheng H."/>
            <person name="Li S."/>
            <person name="Zhang X."/>
            <person name="Yang H."/>
            <person name="Wang J."/>
            <person name="Sun R."/>
            <person name="Zhang B."/>
            <person name="Jiang S."/>
            <person name="Wang J."/>
            <person name="Du Y."/>
            <person name="Li S."/>
        </authorList>
    </citation>
    <scope>NUCLEOTIDE SEQUENCE [LARGE SCALE GENOMIC DNA]</scope>
    <source>
        <strain evidence="2">cv. 9930</strain>
    </source>
</reference>
<dbReference type="EMBL" id="CM002928">
    <property type="protein sequence ID" value="KGN44586.1"/>
    <property type="molecule type" value="Genomic_DNA"/>
</dbReference>
<keyword evidence="2" id="KW-1185">Reference proteome</keyword>
<reference evidence="1 2" key="4">
    <citation type="journal article" date="2011" name="BMC Genomics">
        <title>RNA-Seq improves annotation of protein-coding genes in the cucumber genome.</title>
        <authorList>
            <person name="Li Z."/>
            <person name="Zhang Z."/>
            <person name="Yan P."/>
            <person name="Huang S."/>
            <person name="Fei Z."/>
            <person name="Lin K."/>
        </authorList>
    </citation>
    <scope>NUCLEOTIDE SEQUENCE [LARGE SCALE GENOMIC DNA]</scope>
    <source>
        <strain evidence="2">cv. 9930</strain>
    </source>
</reference>
<evidence type="ECO:0000313" key="1">
    <source>
        <dbReference type="EMBL" id="KGN44586.1"/>
    </source>
</evidence>
<protein>
    <submittedName>
        <fullName evidence="1">Uncharacterized protein</fullName>
    </submittedName>
</protein>
<accession>A0A0A0K9V6</accession>
<name>A0A0A0K9V6_CUCSA</name>
<dbReference type="Gramene" id="KGN44586">
    <property type="protein sequence ID" value="KGN44586"/>
    <property type="gene ID" value="Csa_7G338110"/>
</dbReference>
<proteinExistence type="predicted"/>
<reference evidence="1 2" key="3">
    <citation type="journal article" date="2010" name="BMC Genomics">
        <title>Transcriptome sequencing and comparative analysis of cucumber flowers with different sex types.</title>
        <authorList>
            <person name="Guo S."/>
            <person name="Zheng Y."/>
            <person name="Joung J.G."/>
            <person name="Liu S."/>
            <person name="Zhang Z."/>
            <person name="Crasta O.R."/>
            <person name="Sobral B.W."/>
            <person name="Xu Y."/>
            <person name="Huang S."/>
            <person name="Fei Z."/>
        </authorList>
    </citation>
    <scope>NUCLEOTIDE SEQUENCE [LARGE SCALE GENOMIC DNA]</scope>
    <source>
        <strain evidence="2">cv. 9930</strain>
    </source>
</reference>
<dbReference type="AlphaFoldDB" id="A0A0A0K9V6"/>
<organism evidence="1 2">
    <name type="scientific">Cucumis sativus</name>
    <name type="common">Cucumber</name>
    <dbReference type="NCBI Taxonomy" id="3659"/>
    <lineage>
        <taxon>Eukaryota</taxon>
        <taxon>Viridiplantae</taxon>
        <taxon>Streptophyta</taxon>
        <taxon>Embryophyta</taxon>
        <taxon>Tracheophyta</taxon>
        <taxon>Spermatophyta</taxon>
        <taxon>Magnoliopsida</taxon>
        <taxon>eudicotyledons</taxon>
        <taxon>Gunneridae</taxon>
        <taxon>Pentapetalae</taxon>
        <taxon>rosids</taxon>
        <taxon>fabids</taxon>
        <taxon>Cucurbitales</taxon>
        <taxon>Cucurbitaceae</taxon>
        <taxon>Benincaseae</taxon>
        <taxon>Cucumis</taxon>
    </lineage>
</organism>
<evidence type="ECO:0000313" key="2">
    <source>
        <dbReference type="Proteomes" id="UP000029981"/>
    </source>
</evidence>
<dbReference type="Proteomes" id="UP000029981">
    <property type="component" value="Chromosome 7"/>
</dbReference>
<sequence>MDAFAAATSSQGPSTLRRYLLYVGCRRQHQQYPIVDALTRRRTKLFSDIFFLSAKHASSKIFCRHR</sequence>
<reference evidence="1 2" key="2">
    <citation type="journal article" date="2009" name="PLoS ONE">
        <title>An integrated genetic and cytogenetic map of the cucumber genome.</title>
        <authorList>
            <person name="Ren Y."/>
            <person name="Zhang Z."/>
            <person name="Liu J."/>
            <person name="Staub J.E."/>
            <person name="Han Y."/>
            <person name="Cheng Z."/>
            <person name="Li X."/>
            <person name="Lu J."/>
            <person name="Miao H."/>
            <person name="Kang H."/>
            <person name="Xie B."/>
            <person name="Gu X."/>
            <person name="Wang X."/>
            <person name="Du Y."/>
            <person name="Jin W."/>
            <person name="Huang S."/>
        </authorList>
    </citation>
    <scope>NUCLEOTIDE SEQUENCE [LARGE SCALE GENOMIC DNA]</scope>
    <source>
        <strain evidence="2">cv. 9930</strain>
    </source>
</reference>